<evidence type="ECO:0000256" key="1">
    <source>
        <dbReference type="ARBA" id="ARBA00004442"/>
    </source>
</evidence>
<dbReference type="PANTHER" id="PTHR30329">
    <property type="entry name" value="STATOR ELEMENT OF FLAGELLAR MOTOR COMPLEX"/>
    <property type="match status" value="1"/>
</dbReference>
<dbReference type="Proteomes" id="UP000317010">
    <property type="component" value="Unassembled WGS sequence"/>
</dbReference>
<dbReference type="InterPro" id="IPR011990">
    <property type="entry name" value="TPR-like_helical_dom_sf"/>
</dbReference>
<dbReference type="PANTHER" id="PTHR30329:SF21">
    <property type="entry name" value="LIPOPROTEIN YIAD-RELATED"/>
    <property type="match status" value="1"/>
</dbReference>
<dbReference type="SMART" id="SM00028">
    <property type="entry name" value="TPR"/>
    <property type="match status" value="2"/>
</dbReference>
<feature type="region of interest" description="Disordered" evidence="5">
    <location>
        <begin position="606"/>
        <end position="625"/>
    </location>
</feature>
<feature type="chain" id="PRO_5021774417" evidence="6">
    <location>
        <begin position="20"/>
        <end position="633"/>
    </location>
</feature>
<dbReference type="InterPro" id="IPR019734">
    <property type="entry name" value="TPR_rpt"/>
</dbReference>
<dbReference type="InterPro" id="IPR011659">
    <property type="entry name" value="WD40"/>
</dbReference>
<feature type="domain" description="OmpA-like" evidence="7">
    <location>
        <begin position="519"/>
        <end position="633"/>
    </location>
</feature>
<evidence type="ECO:0000256" key="2">
    <source>
        <dbReference type="ARBA" id="ARBA00023136"/>
    </source>
</evidence>
<dbReference type="InterPro" id="IPR050330">
    <property type="entry name" value="Bact_OuterMem_StrucFunc"/>
</dbReference>
<evidence type="ECO:0000313" key="8">
    <source>
        <dbReference type="EMBL" id="TWJ04918.1"/>
    </source>
</evidence>
<accession>A0A562UGI4</accession>
<reference evidence="8 9" key="1">
    <citation type="submission" date="2019-07" db="EMBL/GenBank/DDBJ databases">
        <title>Genomic Encyclopedia of Archaeal and Bacterial Type Strains, Phase II (KMG-II): from individual species to whole genera.</title>
        <authorList>
            <person name="Goeker M."/>
        </authorList>
    </citation>
    <scope>NUCLEOTIDE SEQUENCE [LARGE SCALE GENOMIC DNA]</scope>
    <source>
        <strain evidence="8 9">ATCC BAA-1854</strain>
    </source>
</reference>
<dbReference type="GO" id="GO:0009279">
    <property type="term" value="C:cell outer membrane"/>
    <property type="evidence" value="ECO:0007669"/>
    <property type="project" value="UniProtKB-SubCell"/>
</dbReference>
<proteinExistence type="predicted"/>
<dbReference type="PRINTS" id="PR01021">
    <property type="entry name" value="OMPADOMAIN"/>
</dbReference>
<dbReference type="CDD" id="cd07185">
    <property type="entry name" value="OmpA_C-like"/>
    <property type="match status" value="1"/>
</dbReference>
<keyword evidence="3" id="KW-0998">Cell outer membrane</keyword>
<dbReference type="PROSITE" id="PS51123">
    <property type="entry name" value="OMPA_2"/>
    <property type="match status" value="1"/>
</dbReference>
<feature type="signal peptide" evidence="6">
    <location>
        <begin position="1"/>
        <end position="19"/>
    </location>
</feature>
<dbReference type="InterPro" id="IPR011042">
    <property type="entry name" value="6-blade_b-propeller_TolB-like"/>
</dbReference>
<dbReference type="PROSITE" id="PS01068">
    <property type="entry name" value="OMPA_1"/>
    <property type="match status" value="1"/>
</dbReference>
<dbReference type="OrthoDB" id="9809364at2"/>
<dbReference type="Gene3D" id="3.30.1330.60">
    <property type="entry name" value="OmpA-like domain"/>
    <property type="match status" value="1"/>
</dbReference>
<name>A0A562UGI4_9SPHI</name>
<keyword evidence="6" id="KW-0732">Signal</keyword>
<dbReference type="SUPFAM" id="SSF48452">
    <property type="entry name" value="TPR-like"/>
    <property type="match status" value="1"/>
</dbReference>
<dbReference type="InterPro" id="IPR006664">
    <property type="entry name" value="OMP_bac"/>
</dbReference>
<dbReference type="Pfam" id="PF00691">
    <property type="entry name" value="OmpA"/>
    <property type="match status" value="1"/>
</dbReference>
<evidence type="ECO:0000259" key="7">
    <source>
        <dbReference type="PROSITE" id="PS51123"/>
    </source>
</evidence>
<dbReference type="CDD" id="cd15482">
    <property type="entry name" value="Sialidase_non-viral"/>
    <property type="match status" value="1"/>
</dbReference>
<dbReference type="EMBL" id="VLLI01000001">
    <property type="protein sequence ID" value="TWJ04918.1"/>
    <property type="molecule type" value="Genomic_DNA"/>
</dbReference>
<dbReference type="SUPFAM" id="SSF103088">
    <property type="entry name" value="OmpA-like"/>
    <property type="match status" value="1"/>
</dbReference>
<evidence type="ECO:0000256" key="4">
    <source>
        <dbReference type="PROSITE-ProRule" id="PRU00473"/>
    </source>
</evidence>
<organism evidence="8 9">
    <name type="scientific">Mucilaginibacter frigoritolerans</name>
    <dbReference type="NCBI Taxonomy" id="652788"/>
    <lineage>
        <taxon>Bacteria</taxon>
        <taxon>Pseudomonadati</taxon>
        <taxon>Bacteroidota</taxon>
        <taxon>Sphingobacteriia</taxon>
        <taxon>Sphingobacteriales</taxon>
        <taxon>Sphingobacteriaceae</taxon>
        <taxon>Mucilaginibacter</taxon>
    </lineage>
</organism>
<dbReference type="Pfam" id="PF07676">
    <property type="entry name" value="PD40"/>
    <property type="match status" value="3"/>
</dbReference>
<keyword evidence="2 4" id="KW-0472">Membrane</keyword>
<protein>
    <submittedName>
        <fullName evidence="8">WD40 repeat protein</fullName>
    </submittedName>
</protein>
<dbReference type="Gene3D" id="1.25.40.10">
    <property type="entry name" value="Tetratricopeptide repeat domain"/>
    <property type="match status" value="1"/>
</dbReference>
<keyword evidence="9" id="KW-1185">Reference proteome</keyword>
<gene>
    <name evidence="8" type="ORF">JN11_00641</name>
</gene>
<dbReference type="InterPro" id="IPR036737">
    <property type="entry name" value="OmpA-like_sf"/>
</dbReference>
<dbReference type="Gene3D" id="2.120.10.30">
    <property type="entry name" value="TolB, C-terminal domain"/>
    <property type="match status" value="1"/>
</dbReference>
<evidence type="ECO:0000256" key="6">
    <source>
        <dbReference type="SAM" id="SignalP"/>
    </source>
</evidence>
<dbReference type="InterPro" id="IPR006690">
    <property type="entry name" value="OMPA-like_CS"/>
</dbReference>
<evidence type="ECO:0000256" key="5">
    <source>
        <dbReference type="SAM" id="MobiDB-lite"/>
    </source>
</evidence>
<comment type="caution">
    <text evidence="8">The sequence shown here is derived from an EMBL/GenBank/DDBJ whole genome shotgun (WGS) entry which is preliminary data.</text>
</comment>
<comment type="subcellular location">
    <subcellularLocation>
        <location evidence="1">Cell outer membrane</location>
    </subcellularLocation>
</comment>
<evidence type="ECO:0000313" key="9">
    <source>
        <dbReference type="Proteomes" id="UP000317010"/>
    </source>
</evidence>
<dbReference type="SUPFAM" id="SSF82171">
    <property type="entry name" value="DPP6 N-terminal domain-like"/>
    <property type="match status" value="1"/>
</dbReference>
<dbReference type="InterPro" id="IPR006665">
    <property type="entry name" value="OmpA-like"/>
</dbReference>
<dbReference type="AlphaFoldDB" id="A0A562UGI4"/>
<sequence>MRVTFCSIFLILMSVFAFAQQKQFSTTNKTAIGYFVDANHSLDDNMYDEAVTQLKQAIDEDSKFIEAHLLLADVYHAKRLYQASIAEYLKVIALNPEFNKAVYLKLGSDEIGAAQYDNALKHLQKYLGYPDITPKTSTMAQKLVADCTFSIDAVAHPVPFKPLNMGPAINTADDEYLPVATADESTLIFTRKINNNEDFYKSIMVDGKWQTATYLSNRINTPEYNEGAQSISQDGKFLFFTGCNRPDGMGRCDIYVAQKKGDDWGKPFDLSAPVNTPGWEAQPSISADGRALYFVSNRAGGYGGYDIWKSTLTDKGWGEPENLGPNINTAYNEQSPFIHADDSTLYFCSNGWPGLGGMDVFVSRLSKDGKWQKPENLGYPINTNGDEAGLTLSANGKDAFYSSNNLNGLGGYDIYTFELPANVKPRVVTYVKGKVSDAKTLQPLEAAIEIINLQKNTPVYQDYSDPQQGDFLATLTAGNDYGLNISKTGYLFYSEHFSLAGHEPTDPFNITVLLQPIEVGDKVILNNVFFDTNKFNLRDESISELQKLVDFLTLNPSLHIEVSGHTDNVGNDAANQVLSENRAKAVCQYLVNHSIGAARLSYKGYGKTQPISPNTTDDGRQKNRRTEIKIVAK</sequence>
<evidence type="ECO:0000256" key="3">
    <source>
        <dbReference type="ARBA" id="ARBA00023237"/>
    </source>
</evidence>